<dbReference type="GeneTree" id="ENSGT00710000106871"/>
<dbReference type="InParanoid" id="A0A286XXV9"/>
<evidence type="ECO:0000259" key="1">
    <source>
        <dbReference type="Pfam" id="PF18606"/>
    </source>
</evidence>
<accession>A0A286XXV9</accession>
<evidence type="ECO:0000313" key="4">
    <source>
        <dbReference type="Proteomes" id="UP000005447"/>
    </source>
</evidence>
<feature type="domain" description="ZAP helix turn helix N-terminal" evidence="1">
    <location>
        <begin position="1"/>
        <end position="48"/>
    </location>
</feature>
<dbReference type="PANTHER" id="PTHR47621:SF1">
    <property type="entry name" value="ZINC FINGER CCCH-TYPE ANTIVIRAL PROTEIN 1-LIKE"/>
    <property type="match status" value="1"/>
</dbReference>
<dbReference type="InterPro" id="IPR036388">
    <property type="entry name" value="WH-like_DNA-bd_sf"/>
</dbReference>
<gene>
    <name evidence="3" type="primary">ZC3HAV1L</name>
</gene>
<dbReference type="VEuPathDB" id="HostDB:ENSCPOG00000035436"/>
<dbReference type="GO" id="GO:0005829">
    <property type="term" value="C:cytosol"/>
    <property type="evidence" value="ECO:0007669"/>
    <property type="project" value="Ensembl"/>
</dbReference>
<dbReference type="Gene3D" id="1.10.10.10">
    <property type="entry name" value="Winged helix-like DNA-binding domain superfamily/Winged helix DNA-binding domain"/>
    <property type="match status" value="1"/>
</dbReference>
<evidence type="ECO:0000259" key="2">
    <source>
        <dbReference type="Pfam" id="PF25261"/>
    </source>
</evidence>
<dbReference type="OrthoDB" id="6133115at2759"/>
<dbReference type="EMBL" id="AAKN02015499">
    <property type="status" value="NOT_ANNOTATED_CDS"/>
    <property type="molecule type" value="Genomic_DNA"/>
</dbReference>
<dbReference type="AlphaFoldDB" id="A0A286XXV9"/>
<protein>
    <submittedName>
        <fullName evidence="3">Zinc finger CCCH-type containing, antiviral 1 like</fullName>
    </submittedName>
</protein>
<evidence type="ECO:0000313" key="3">
    <source>
        <dbReference type="Ensembl" id="ENSCPOP00000030374.1"/>
    </source>
</evidence>
<dbReference type="InterPro" id="IPR041360">
    <property type="entry name" value="ZAP_HTH"/>
</dbReference>
<reference evidence="3" key="2">
    <citation type="submission" date="2025-08" db="UniProtKB">
        <authorList>
            <consortium name="Ensembl"/>
        </authorList>
    </citation>
    <scope>IDENTIFICATION</scope>
    <source>
        <strain evidence="3">2N</strain>
    </source>
</reference>
<sequence length="279" mass="31002">MLLQDLRGHVELSPARLGDVLQRAGPERFLLQDVEAEAGGARACRVVAVSSARLCARYQRGECRGCDQLHFCRRHMLGKCPHRDCWSTCSLSHDIHTLVNIQVLKNHGLFGLNEAQLGVLLLQNDPSLLPEVCLLYNKGGDSLYGYCNLKDKCTKYHVCRAFVRGECRSQTCTRSHELVHASTLHLLQDQGLSIASVENFQIIAAYKHTKLHERLKHTDDVVVAPEHPQSPEKRGAHAVGAKDVRPPVPVAAQAAVRPCPADPYRASKQWKAACPSWKI</sequence>
<reference evidence="4" key="1">
    <citation type="journal article" date="2011" name="Nature">
        <title>A high-resolution map of human evolutionary constraint using 29 mammals.</title>
        <authorList>
            <person name="Lindblad-Toh K."/>
            <person name="Garber M."/>
            <person name="Zuk O."/>
            <person name="Lin M.F."/>
            <person name="Parker B.J."/>
            <person name="Washietl S."/>
            <person name="Kheradpour P."/>
            <person name="Ernst J."/>
            <person name="Jordan G."/>
            <person name="Mauceli E."/>
            <person name="Ward L.D."/>
            <person name="Lowe C.B."/>
            <person name="Holloway A.K."/>
            <person name="Clamp M."/>
            <person name="Gnerre S."/>
            <person name="Alfoldi J."/>
            <person name="Beal K."/>
            <person name="Chang J."/>
            <person name="Clawson H."/>
            <person name="Cuff J."/>
            <person name="Di Palma F."/>
            <person name="Fitzgerald S."/>
            <person name="Flicek P."/>
            <person name="Guttman M."/>
            <person name="Hubisz M.J."/>
            <person name="Jaffe D.B."/>
            <person name="Jungreis I."/>
            <person name="Kent W.J."/>
            <person name="Kostka D."/>
            <person name="Lara M."/>
            <person name="Martins A.L."/>
            <person name="Massingham T."/>
            <person name="Moltke I."/>
            <person name="Raney B.J."/>
            <person name="Rasmussen M.D."/>
            <person name="Robinson J."/>
            <person name="Stark A."/>
            <person name="Vilella A.J."/>
            <person name="Wen J."/>
            <person name="Xie X."/>
            <person name="Zody M.C."/>
            <person name="Baldwin J."/>
            <person name="Bloom T."/>
            <person name="Chin C.W."/>
            <person name="Heiman D."/>
            <person name="Nicol R."/>
            <person name="Nusbaum C."/>
            <person name="Young S."/>
            <person name="Wilkinson J."/>
            <person name="Worley K.C."/>
            <person name="Kovar C.L."/>
            <person name="Muzny D.M."/>
            <person name="Gibbs R.A."/>
            <person name="Cree A."/>
            <person name="Dihn H.H."/>
            <person name="Fowler G."/>
            <person name="Jhangiani S."/>
            <person name="Joshi V."/>
            <person name="Lee S."/>
            <person name="Lewis L.R."/>
            <person name="Nazareth L.V."/>
            <person name="Okwuonu G."/>
            <person name="Santibanez J."/>
            <person name="Warren W.C."/>
            <person name="Mardis E.R."/>
            <person name="Weinstock G.M."/>
            <person name="Wilson R.K."/>
            <person name="Delehaunty K."/>
            <person name="Dooling D."/>
            <person name="Fronik C."/>
            <person name="Fulton L."/>
            <person name="Fulton B."/>
            <person name="Graves T."/>
            <person name="Minx P."/>
            <person name="Sodergren E."/>
            <person name="Birney E."/>
            <person name="Margulies E.H."/>
            <person name="Herrero J."/>
            <person name="Green E.D."/>
            <person name="Haussler D."/>
            <person name="Siepel A."/>
            <person name="Goldman N."/>
            <person name="Pollard K.S."/>
            <person name="Pedersen J.S."/>
            <person name="Lander E.S."/>
            <person name="Kellis M."/>
        </authorList>
    </citation>
    <scope>NUCLEOTIDE SEQUENCE [LARGE SCALE GENOMIC DNA]</scope>
    <source>
        <strain evidence="4">2N</strain>
    </source>
</reference>
<dbReference type="KEGG" id="cpoc:100720272"/>
<dbReference type="InterPro" id="IPR026693">
    <property type="entry name" value="Zc3hav1-like"/>
</dbReference>
<dbReference type="CTD" id="92092"/>
<dbReference type="Pfam" id="PF18606">
    <property type="entry name" value="HTH_53"/>
    <property type="match status" value="1"/>
</dbReference>
<keyword evidence="4" id="KW-1185">Reference proteome</keyword>
<reference evidence="3" key="3">
    <citation type="submission" date="2025-09" db="UniProtKB">
        <authorList>
            <consortium name="Ensembl"/>
        </authorList>
    </citation>
    <scope>IDENTIFICATION</scope>
    <source>
        <strain evidence="3">2N</strain>
    </source>
</reference>
<dbReference type="Proteomes" id="UP000005447">
    <property type="component" value="Unassembled WGS sequence"/>
</dbReference>
<dbReference type="Ensembl" id="ENSCPOT00000042734.1">
    <property type="protein sequence ID" value="ENSCPOP00000030374.1"/>
    <property type="gene ID" value="ENSCPOG00000035436.1"/>
</dbReference>
<proteinExistence type="predicted"/>
<dbReference type="Bgee" id="ENSCPOG00000035436">
    <property type="expression patterns" value="Expressed in uterine cervix and 11 other cell types or tissues"/>
</dbReference>
<dbReference type="eggNOG" id="ENOG502T12H">
    <property type="taxonomic scope" value="Eukaryota"/>
</dbReference>
<dbReference type="OMA" id="MLGKCPH"/>
<dbReference type="PANTHER" id="PTHR47621">
    <property type="entry name" value="ZINC FINGER CCCH-TYPE ANTIVIRAL PROTEIN 1-LIKE"/>
    <property type="match status" value="1"/>
</dbReference>
<dbReference type="GeneID" id="100720272"/>
<dbReference type="Pfam" id="PF25261">
    <property type="entry name" value="zf-CCCH_PARP12"/>
    <property type="match status" value="1"/>
</dbReference>
<name>A0A286XXV9_CAVPO</name>
<dbReference type="FunCoup" id="A0A286XXV9">
    <property type="interactions" value="273"/>
</dbReference>
<organism evidence="3 4">
    <name type="scientific">Cavia porcellus</name>
    <name type="common">Guinea pig</name>
    <dbReference type="NCBI Taxonomy" id="10141"/>
    <lineage>
        <taxon>Eukaryota</taxon>
        <taxon>Metazoa</taxon>
        <taxon>Chordata</taxon>
        <taxon>Craniata</taxon>
        <taxon>Vertebrata</taxon>
        <taxon>Euteleostomi</taxon>
        <taxon>Mammalia</taxon>
        <taxon>Eutheria</taxon>
        <taxon>Euarchontoglires</taxon>
        <taxon>Glires</taxon>
        <taxon>Rodentia</taxon>
        <taxon>Hystricomorpha</taxon>
        <taxon>Caviidae</taxon>
        <taxon>Cavia</taxon>
    </lineage>
</organism>
<feature type="domain" description="PARP12-like CCCH zinc finger tandem" evidence="2">
    <location>
        <begin position="53"/>
        <end position="100"/>
    </location>
</feature>
<dbReference type="InterPro" id="IPR057602">
    <property type="entry name" value="Zfn-CCCH_PARP12"/>
</dbReference>
<dbReference type="STRING" id="10141.ENSCPOP00000030374"/>